<feature type="transmembrane region" description="Helical" evidence="1">
    <location>
        <begin position="434"/>
        <end position="453"/>
    </location>
</feature>
<evidence type="ECO:0000256" key="1">
    <source>
        <dbReference type="SAM" id="Phobius"/>
    </source>
</evidence>
<dbReference type="RefSeq" id="WP_378054648.1">
    <property type="nucleotide sequence ID" value="NZ_JBHSIS010000002.1"/>
</dbReference>
<dbReference type="Proteomes" id="UP001595859">
    <property type="component" value="Unassembled WGS sequence"/>
</dbReference>
<feature type="transmembrane region" description="Helical" evidence="1">
    <location>
        <begin position="368"/>
        <end position="390"/>
    </location>
</feature>
<dbReference type="EMBL" id="JBHSIS010000002">
    <property type="protein sequence ID" value="MFC4852702.1"/>
    <property type="molecule type" value="Genomic_DNA"/>
</dbReference>
<evidence type="ECO:0000313" key="2">
    <source>
        <dbReference type="EMBL" id="MFC4852702.1"/>
    </source>
</evidence>
<sequence>MACASPFWTLMIVAPGWKWTKRIMSSPWSVTPPLIFWFVFALPRMAELIPAVLKPTLGGWQALIADPAALTFVWAQIIAWDLFIGRWIYLDSRKRGINPLVSSPIIALAIGLSPIAVPLYLLIRNRPGLRFTVFEPEARARTTIPAHLADAGPVRRAVFGWHRPLMVATGFSFVVCAISLIGMAVDDRELLGLPIWAKAAKFGLSFGLYTLTLAWMLSLPRRHVKLGQKLGTIAAVTTMIEVGMVALQIIRGTRSHFNIATAFDTTVWVIMAAVVLVLWVANLLTAVFICRERIAAAPELWACRLGTVISLAGMAVAFFMTTSTADQRTQTPRLINGAHSVGVPDGGPGMPVTNWSTTGGDLRVPHFIGIHALQAVPLFAILLTILVVKLPVLRDSLVRVRLVWTFSGFFAGIFLLTTWQALRGQSVIAPDAATLVGVAVLVAGTAVATTWSLRRQAETMPEVPAQKDVEEVLV</sequence>
<reference evidence="3" key="1">
    <citation type="journal article" date="2019" name="Int. J. Syst. Evol. Microbiol.">
        <title>The Global Catalogue of Microorganisms (GCM) 10K type strain sequencing project: providing services to taxonomists for standard genome sequencing and annotation.</title>
        <authorList>
            <consortium name="The Broad Institute Genomics Platform"/>
            <consortium name="The Broad Institute Genome Sequencing Center for Infectious Disease"/>
            <person name="Wu L."/>
            <person name="Ma J."/>
        </authorList>
    </citation>
    <scope>NUCLEOTIDE SEQUENCE [LARGE SCALE GENOMIC DNA]</scope>
    <source>
        <strain evidence="3">ZS-22-S1</strain>
    </source>
</reference>
<feature type="transmembrane region" description="Helical" evidence="1">
    <location>
        <begin position="65"/>
        <end position="89"/>
    </location>
</feature>
<feature type="transmembrane region" description="Helical" evidence="1">
    <location>
        <begin position="230"/>
        <end position="250"/>
    </location>
</feature>
<feature type="transmembrane region" description="Helical" evidence="1">
    <location>
        <begin position="101"/>
        <end position="123"/>
    </location>
</feature>
<keyword evidence="3" id="KW-1185">Reference proteome</keyword>
<accession>A0ABV9RUT8</accession>
<name>A0ABV9RUT8_9PSEU</name>
<keyword evidence="1" id="KW-1133">Transmembrane helix</keyword>
<proteinExistence type="predicted"/>
<dbReference type="InterPro" id="IPR025461">
    <property type="entry name" value="ABA4-like"/>
</dbReference>
<feature type="transmembrane region" description="Helical" evidence="1">
    <location>
        <begin position="301"/>
        <end position="320"/>
    </location>
</feature>
<keyword evidence="1" id="KW-0472">Membrane</keyword>
<feature type="transmembrane region" description="Helical" evidence="1">
    <location>
        <begin position="165"/>
        <end position="183"/>
    </location>
</feature>
<keyword evidence="1" id="KW-0812">Transmembrane</keyword>
<gene>
    <name evidence="2" type="ORF">ACFPCV_04235</name>
</gene>
<comment type="caution">
    <text evidence="2">The sequence shown here is derived from an EMBL/GenBank/DDBJ whole genome shotgun (WGS) entry which is preliminary data.</text>
</comment>
<feature type="transmembrane region" description="Helical" evidence="1">
    <location>
        <begin position="402"/>
        <end position="422"/>
    </location>
</feature>
<organism evidence="2 3">
    <name type="scientific">Actinophytocola glycyrrhizae</name>
    <dbReference type="NCBI Taxonomy" id="2044873"/>
    <lineage>
        <taxon>Bacteria</taxon>
        <taxon>Bacillati</taxon>
        <taxon>Actinomycetota</taxon>
        <taxon>Actinomycetes</taxon>
        <taxon>Pseudonocardiales</taxon>
        <taxon>Pseudonocardiaceae</taxon>
    </lineage>
</organism>
<protein>
    <submittedName>
        <fullName evidence="2">ABA4-like family protein</fullName>
    </submittedName>
</protein>
<feature type="transmembrane region" description="Helical" evidence="1">
    <location>
        <begin position="270"/>
        <end position="289"/>
    </location>
</feature>
<feature type="transmembrane region" description="Helical" evidence="1">
    <location>
        <begin position="195"/>
        <end position="218"/>
    </location>
</feature>
<evidence type="ECO:0000313" key="3">
    <source>
        <dbReference type="Proteomes" id="UP001595859"/>
    </source>
</evidence>
<dbReference type="Pfam" id="PF14108">
    <property type="entry name" value="ABA4-like"/>
    <property type="match status" value="1"/>
</dbReference>